<accession>A0A1H6YZ21</accession>
<dbReference type="RefSeq" id="WP_090311349.1">
    <property type="nucleotide sequence ID" value="NZ_FNZE01000009.1"/>
</dbReference>
<dbReference type="OrthoDB" id="6165466at2"/>
<dbReference type="Proteomes" id="UP000242930">
    <property type="component" value="Unassembled WGS sequence"/>
</dbReference>
<keyword evidence="2" id="KW-1185">Reference proteome</keyword>
<organism evidence="1 2">
    <name type="scientific">Pseudomonas linyingensis</name>
    <dbReference type="NCBI Taxonomy" id="915471"/>
    <lineage>
        <taxon>Bacteria</taxon>
        <taxon>Pseudomonadati</taxon>
        <taxon>Pseudomonadota</taxon>
        <taxon>Gammaproteobacteria</taxon>
        <taxon>Pseudomonadales</taxon>
        <taxon>Pseudomonadaceae</taxon>
        <taxon>Pseudomonas</taxon>
    </lineage>
</organism>
<evidence type="ECO:0000313" key="1">
    <source>
        <dbReference type="EMBL" id="SEJ46479.1"/>
    </source>
</evidence>
<sequence>MKLLSARQAWHDCMYQGGKCMLESLVEQAFWGQVQFSEIDRSLDRIAHQALAGRFQCAIASLPADLRAFGHHLYAPEINIETSNAWLGIAHALLWLRWGKRDQLSAEKQAVGYWVARGVLYRYRMMVQGGMGNPDPLERPGTFRAWLFDHHGIRLERRNWSREWGWIVQELFRVCDRLDVRALEPVARVLEEERGIATAA</sequence>
<dbReference type="STRING" id="915471.SAMN05216201_10975"/>
<protein>
    <submittedName>
        <fullName evidence="1">Uncharacterized protein</fullName>
    </submittedName>
</protein>
<reference evidence="2" key="1">
    <citation type="submission" date="2016-10" db="EMBL/GenBank/DDBJ databases">
        <authorList>
            <person name="Varghese N."/>
            <person name="Submissions S."/>
        </authorList>
    </citation>
    <scope>NUCLEOTIDE SEQUENCE [LARGE SCALE GENOMIC DNA]</scope>
    <source>
        <strain evidence="2">LMG 25967</strain>
    </source>
</reference>
<name>A0A1H6YZ21_9PSED</name>
<dbReference type="EMBL" id="FNZE01000009">
    <property type="protein sequence ID" value="SEJ46479.1"/>
    <property type="molecule type" value="Genomic_DNA"/>
</dbReference>
<evidence type="ECO:0000313" key="2">
    <source>
        <dbReference type="Proteomes" id="UP000242930"/>
    </source>
</evidence>
<proteinExistence type="predicted"/>
<dbReference type="AlphaFoldDB" id="A0A1H6YZ21"/>
<gene>
    <name evidence="1" type="ORF">SAMN05216201_10975</name>
</gene>